<dbReference type="InterPro" id="IPR006015">
    <property type="entry name" value="Universal_stress_UspA"/>
</dbReference>
<dbReference type="PRINTS" id="PR01438">
    <property type="entry name" value="UNVRSLSTRESS"/>
</dbReference>
<sequence>MEIETVLAPVDGSEAAMRACEYAVAVAERYGADLHVLHVLGEGTTRAIEDGDLTDDDIVAESDRLMDEVAAMAGDVPTSHSTAYGFSATRLTQHPGSVILDAADAVGADFVVLPREPVTGDPEAVIEKAAEYVLAYASQPVLSV</sequence>
<dbReference type="KEGG" id="ssai:N0B31_16255"/>
<name>A0A9E7R1A8_9EURY</name>
<dbReference type="GeneID" id="74944007"/>
<dbReference type="InterPro" id="IPR006016">
    <property type="entry name" value="UspA"/>
</dbReference>
<dbReference type="EMBL" id="CP104003">
    <property type="protein sequence ID" value="UWM53677.1"/>
    <property type="molecule type" value="Genomic_DNA"/>
</dbReference>
<protein>
    <submittedName>
        <fullName evidence="3">Universal stress protein</fullName>
    </submittedName>
</protein>
<dbReference type="CDD" id="cd00293">
    <property type="entry name" value="USP-like"/>
    <property type="match status" value="1"/>
</dbReference>
<evidence type="ECO:0000313" key="4">
    <source>
        <dbReference type="Proteomes" id="UP001057580"/>
    </source>
</evidence>
<evidence type="ECO:0000256" key="1">
    <source>
        <dbReference type="ARBA" id="ARBA00008791"/>
    </source>
</evidence>
<gene>
    <name evidence="3" type="ORF">N0B31_16255</name>
</gene>
<organism evidence="3 4">
    <name type="scientific">Salinirubellus salinus</name>
    <dbReference type="NCBI Taxonomy" id="1364945"/>
    <lineage>
        <taxon>Archaea</taxon>
        <taxon>Methanobacteriati</taxon>
        <taxon>Methanobacteriota</taxon>
        <taxon>Stenosarchaea group</taxon>
        <taxon>Halobacteria</taxon>
        <taxon>Halobacteriales</taxon>
        <taxon>Natronomonadaceae</taxon>
        <taxon>Salinirubellus</taxon>
    </lineage>
</organism>
<evidence type="ECO:0000313" key="3">
    <source>
        <dbReference type="EMBL" id="UWM53677.1"/>
    </source>
</evidence>
<dbReference type="PANTHER" id="PTHR46268:SF6">
    <property type="entry name" value="UNIVERSAL STRESS PROTEIN UP12"/>
    <property type="match status" value="1"/>
</dbReference>
<keyword evidence="4" id="KW-1185">Reference proteome</keyword>
<dbReference type="RefSeq" id="WP_260592671.1">
    <property type="nucleotide sequence ID" value="NZ_CP104003.1"/>
</dbReference>
<dbReference type="AlphaFoldDB" id="A0A9E7R1A8"/>
<proteinExistence type="inferred from homology"/>
<dbReference type="Pfam" id="PF00582">
    <property type="entry name" value="Usp"/>
    <property type="match status" value="1"/>
</dbReference>
<dbReference type="SUPFAM" id="SSF52402">
    <property type="entry name" value="Adenine nucleotide alpha hydrolases-like"/>
    <property type="match status" value="1"/>
</dbReference>
<dbReference type="Proteomes" id="UP001057580">
    <property type="component" value="Chromosome"/>
</dbReference>
<comment type="similarity">
    <text evidence="1">Belongs to the universal stress protein A family.</text>
</comment>
<accession>A0A9E7R1A8</accession>
<dbReference type="PANTHER" id="PTHR46268">
    <property type="entry name" value="STRESS RESPONSE PROTEIN NHAX"/>
    <property type="match status" value="1"/>
</dbReference>
<feature type="domain" description="UspA" evidence="2">
    <location>
        <begin position="4"/>
        <end position="143"/>
    </location>
</feature>
<reference evidence="3" key="1">
    <citation type="submission" date="2022-09" db="EMBL/GenBank/DDBJ databases">
        <title>Diverse halophilic archaea isolated from saline environments.</title>
        <authorList>
            <person name="Cui H.-L."/>
        </authorList>
    </citation>
    <scope>NUCLEOTIDE SEQUENCE</scope>
    <source>
        <strain evidence="3">ZS-35-S2</strain>
    </source>
</reference>
<evidence type="ECO:0000259" key="2">
    <source>
        <dbReference type="Pfam" id="PF00582"/>
    </source>
</evidence>
<dbReference type="InterPro" id="IPR014729">
    <property type="entry name" value="Rossmann-like_a/b/a_fold"/>
</dbReference>
<dbReference type="Gene3D" id="3.40.50.620">
    <property type="entry name" value="HUPs"/>
    <property type="match status" value="1"/>
</dbReference>